<evidence type="ECO:0000256" key="5">
    <source>
        <dbReference type="ARBA" id="ARBA00023274"/>
    </source>
</evidence>
<dbReference type="SUPFAM" id="SSF55653">
    <property type="entry name" value="Ribosomal protein L9 C-domain"/>
    <property type="match status" value="1"/>
</dbReference>
<feature type="domain" description="Ribosomal protein L9" evidence="6">
    <location>
        <begin position="22"/>
        <end position="49"/>
    </location>
</feature>
<proteinExistence type="inferred from homology"/>
<dbReference type="Pfam" id="PF03948">
    <property type="entry name" value="Ribosomal_L9_C"/>
    <property type="match status" value="1"/>
</dbReference>
<evidence type="ECO:0000313" key="7">
    <source>
        <dbReference type="EMBL" id="EQD57901.1"/>
    </source>
</evidence>
<gene>
    <name evidence="7" type="ORF">B1B_08595</name>
    <name evidence="8" type="ORF">B2A_04390</name>
</gene>
<dbReference type="InterPro" id="IPR020594">
    <property type="entry name" value="Ribosomal_bL9_bac/chp"/>
</dbReference>
<dbReference type="SUPFAM" id="SSF55658">
    <property type="entry name" value="L9 N-domain-like"/>
    <property type="match status" value="1"/>
</dbReference>
<dbReference type="InterPro" id="IPR036935">
    <property type="entry name" value="Ribosomal_bL9_N_sf"/>
</dbReference>
<dbReference type="InterPro" id="IPR020070">
    <property type="entry name" value="Ribosomal_bL9_N"/>
</dbReference>
<reference evidence="7" key="2">
    <citation type="journal article" date="2014" name="ISME J.">
        <title>Microbial stratification in low pH oxic and suboxic macroscopic growths along an acid mine drainage.</title>
        <authorList>
            <person name="Mendez-Garcia C."/>
            <person name="Mesa V."/>
            <person name="Sprenger R.R."/>
            <person name="Richter M."/>
            <person name="Diez M.S."/>
            <person name="Solano J."/>
            <person name="Bargiela R."/>
            <person name="Golyshina O.V."/>
            <person name="Manteca A."/>
            <person name="Ramos J.L."/>
            <person name="Gallego J.R."/>
            <person name="Llorente I."/>
            <person name="Martins Dos Santos V.A."/>
            <person name="Jensen O.N."/>
            <person name="Pelaez A.I."/>
            <person name="Sanchez J."/>
            <person name="Ferrer M."/>
        </authorList>
    </citation>
    <scope>NUCLEOTIDE SEQUENCE</scope>
</reference>
<evidence type="ECO:0000256" key="1">
    <source>
        <dbReference type="ARBA" id="ARBA00010605"/>
    </source>
</evidence>
<keyword evidence="5" id="KW-0687">Ribonucleoprotein</keyword>
<accession>T1AB00</accession>
<protein>
    <submittedName>
        <fullName evidence="7">Ribosomal protein L9</fullName>
    </submittedName>
</protein>
<keyword evidence="3" id="KW-0694">RNA-binding</keyword>
<evidence type="ECO:0000256" key="2">
    <source>
        <dbReference type="ARBA" id="ARBA00022730"/>
    </source>
</evidence>
<dbReference type="GO" id="GO:0019843">
    <property type="term" value="F:rRNA binding"/>
    <property type="evidence" value="ECO:0007669"/>
    <property type="project" value="UniProtKB-KW"/>
</dbReference>
<reference evidence="7" key="1">
    <citation type="submission" date="2013-08" db="EMBL/GenBank/DDBJ databases">
        <authorList>
            <person name="Mendez C."/>
            <person name="Richter M."/>
            <person name="Ferrer M."/>
            <person name="Sanchez J."/>
        </authorList>
    </citation>
    <scope>NUCLEOTIDE SEQUENCE</scope>
</reference>
<dbReference type="Gene3D" id="3.10.430.100">
    <property type="entry name" value="Ribosomal protein L9, C-terminal domain"/>
    <property type="match status" value="1"/>
</dbReference>
<sequence>MAVYSEDHSMQVILLEKIENLGDIGAEVDVRAGYARNYLIPQHKALPLTPENMRKITERRAELEAEAGRVRAGAMAYKEKLEGQVLILTAKAGPEGRLFGSIGPQDIVDRIEETLGITLERRHIRLADGPIRELGEEEITIHLHTDVEVKVMVRVVSED</sequence>
<dbReference type="InterPro" id="IPR009027">
    <property type="entry name" value="Ribosomal_bL9/RNase_H1_N"/>
</dbReference>
<keyword evidence="2" id="KW-0699">rRNA-binding</keyword>
<dbReference type="PROSITE" id="PS00651">
    <property type="entry name" value="RIBOSOMAL_L9"/>
    <property type="match status" value="1"/>
</dbReference>
<comment type="similarity">
    <text evidence="1">Belongs to the bacterial ribosomal protein bL9 family.</text>
</comment>
<dbReference type="InterPro" id="IPR020069">
    <property type="entry name" value="Ribosomal_bL9_C"/>
</dbReference>
<dbReference type="GO" id="GO:0006412">
    <property type="term" value="P:translation"/>
    <property type="evidence" value="ECO:0007669"/>
    <property type="project" value="InterPro"/>
</dbReference>
<comment type="caution">
    <text evidence="7">The sequence shown here is derived from an EMBL/GenBank/DDBJ whole genome shotgun (WGS) entry which is preliminary data.</text>
</comment>
<evidence type="ECO:0000256" key="3">
    <source>
        <dbReference type="ARBA" id="ARBA00022884"/>
    </source>
</evidence>
<name>T1AB00_9ZZZZ</name>
<evidence type="ECO:0000313" key="8">
    <source>
        <dbReference type="EMBL" id="EQD58364.1"/>
    </source>
</evidence>
<dbReference type="GO" id="GO:0005840">
    <property type="term" value="C:ribosome"/>
    <property type="evidence" value="ECO:0007669"/>
    <property type="project" value="UniProtKB-KW"/>
</dbReference>
<dbReference type="Pfam" id="PF01281">
    <property type="entry name" value="Ribosomal_L9_N"/>
    <property type="match status" value="1"/>
</dbReference>
<dbReference type="NCBIfam" id="TIGR00158">
    <property type="entry name" value="L9"/>
    <property type="match status" value="1"/>
</dbReference>
<dbReference type="Gene3D" id="3.40.5.10">
    <property type="entry name" value="Ribosomal protein L9, N-terminal domain"/>
    <property type="match status" value="1"/>
</dbReference>
<dbReference type="PANTHER" id="PTHR21368">
    <property type="entry name" value="50S RIBOSOMAL PROTEIN L9"/>
    <property type="match status" value="1"/>
</dbReference>
<dbReference type="HAMAP" id="MF_00503">
    <property type="entry name" value="Ribosomal_bL9"/>
    <property type="match status" value="1"/>
</dbReference>
<dbReference type="EMBL" id="AUZY01005624">
    <property type="protein sequence ID" value="EQD57901.1"/>
    <property type="molecule type" value="Genomic_DNA"/>
</dbReference>
<evidence type="ECO:0000256" key="4">
    <source>
        <dbReference type="ARBA" id="ARBA00022980"/>
    </source>
</evidence>
<dbReference type="AlphaFoldDB" id="T1AB00"/>
<dbReference type="GO" id="GO:1990904">
    <property type="term" value="C:ribonucleoprotein complex"/>
    <property type="evidence" value="ECO:0007669"/>
    <property type="project" value="UniProtKB-KW"/>
</dbReference>
<organism evidence="7">
    <name type="scientific">mine drainage metagenome</name>
    <dbReference type="NCBI Taxonomy" id="410659"/>
    <lineage>
        <taxon>unclassified sequences</taxon>
        <taxon>metagenomes</taxon>
        <taxon>ecological metagenomes</taxon>
    </lineage>
</organism>
<dbReference type="InterPro" id="IPR036791">
    <property type="entry name" value="Ribosomal_bL9_C_sf"/>
</dbReference>
<keyword evidence="4 7" id="KW-0689">Ribosomal protein</keyword>
<dbReference type="EMBL" id="AUZZ01002944">
    <property type="protein sequence ID" value="EQD58364.1"/>
    <property type="molecule type" value="Genomic_DNA"/>
</dbReference>
<dbReference type="GO" id="GO:0003735">
    <property type="term" value="F:structural constituent of ribosome"/>
    <property type="evidence" value="ECO:0007669"/>
    <property type="project" value="InterPro"/>
</dbReference>
<evidence type="ECO:0000259" key="6">
    <source>
        <dbReference type="PROSITE" id="PS00651"/>
    </source>
</evidence>
<dbReference type="InterPro" id="IPR000244">
    <property type="entry name" value="Ribosomal_bL9"/>
</dbReference>